<feature type="region of interest" description="Disordered" evidence="1">
    <location>
        <begin position="213"/>
        <end position="246"/>
    </location>
</feature>
<dbReference type="AlphaFoldDB" id="A0A5C3PR42"/>
<gene>
    <name evidence="2" type="ORF">K466DRAFT_393319</name>
</gene>
<feature type="region of interest" description="Disordered" evidence="1">
    <location>
        <begin position="1"/>
        <end position="108"/>
    </location>
</feature>
<dbReference type="InParanoid" id="A0A5C3PR42"/>
<sequence length="246" mass="27200">MHVRRRVPQSAQRRHQSTLGRIKRQGSRPDPQSCPYDTRAACAATRTPNHLHSALSPTSKHRRRGAQVAQKRPRRQLSERVHRDRAVSPHRQHPQSGNDKPPAPVRGSIRASWQSRAVKLWACHDPPAAESRGTGTRPCIRRASCLACGSRHGREMRAENTREGLVDGGTSRWAAGALVVSTSCTQCQRRIRSVPLHRYRCGTEGAGAHVSRGRLETGDEVRCTSGNAGDESPRTRAPPVHACTQR</sequence>
<accession>A0A5C3PR42</accession>
<feature type="compositionally biased region" description="Basic and acidic residues" evidence="1">
    <location>
        <begin position="213"/>
        <end position="222"/>
    </location>
</feature>
<evidence type="ECO:0000313" key="2">
    <source>
        <dbReference type="EMBL" id="TFK90308.1"/>
    </source>
</evidence>
<organism evidence="2 3">
    <name type="scientific">Polyporus arcularius HHB13444</name>
    <dbReference type="NCBI Taxonomy" id="1314778"/>
    <lineage>
        <taxon>Eukaryota</taxon>
        <taxon>Fungi</taxon>
        <taxon>Dikarya</taxon>
        <taxon>Basidiomycota</taxon>
        <taxon>Agaricomycotina</taxon>
        <taxon>Agaricomycetes</taxon>
        <taxon>Polyporales</taxon>
        <taxon>Polyporaceae</taxon>
        <taxon>Polyporus</taxon>
    </lineage>
</organism>
<dbReference type="Proteomes" id="UP000308197">
    <property type="component" value="Unassembled WGS sequence"/>
</dbReference>
<name>A0A5C3PR42_9APHY</name>
<feature type="compositionally biased region" description="Basic residues" evidence="1">
    <location>
        <begin position="1"/>
        <end position="26"/>
    </location>
</feature>
<feature type="compositionally biased region" description="Polar residues" evidence="1">
    <location>
        <begin position="46"/>
        <end position="58"/>
    </location>
</feature>
<feature type="compositionally biased region" description="Basic and acidic residues" evidence="1">
    <location>
        <begin position="76"/>
        <end position="87"/>
    </location>
</feature>
<proteinExistence type="predicted"/>
<dbReference type="EMBL" id="ML211050">
    <property type="protein sequence ID" value="TFK90308.1"/>
    <property type="molecule type" value="Genomic_DNA"/>
</dbReference>
<protein>
    <submittedName>
        <fullName evidence="2">Uncharacterized protein</fullName>
    </submittedName>
</protein>
<keyword evidence="3" id="KW-1185">Reference proteome</keyword>
<evidence type="ECO:0000256" key="1">
    <source>
        <dbReference type="SAM" id="MobiDB-lite"/>
    </source>
</evidence>
<reference evidence="2 3" key="1">
    <citation type="journal article" date="2019" name="Nat. Ecol. Evol.">
        <title>Megaphylogeny resolves global patterns of mushroom evolution.</title>
        <authorList>
            <person name="Varga T."/>
            <person name="Krizsan K."/>
            <person name="Foldi C."/>
            <person name="Dima B."/>
            <person name="Sanchez-Garcia M."/>
            <person name="Sanchez-Ramirez S."/>
            <person name="Szollosi G.J."/>
            <person name="Szarkandi J.G."/>
            <person name="Papp V."/>
            <person name="Albert L."/>
            <person name="Andreopoulos W."/>
            <person name="Angelini C."/>
            <person name="Antonin V."/>
            <person name="Barry K.W."/>
            <person name="Bougher N.L."/>
            <person name="Buchanan P."/>
            <person name="Buyck B."/>
            <person name="Bense V."/>
            <person name="Catcheside P."/>
            <person name="Chovatia M."/>
            <person name="Cooper J."/>
            <person name="Damon W."/>
            <person name="Desjardin D."/>
            <person name="Finy P."/>
            <person name="Geml J."/>
            <person name="Haridas S."/>
            <person name="Hughes K."/>
            <person name="Justo A."/>
            <person name="Karasinski D."/>
            <person name="Kautmanova I."/>
            <person name="Kiss B."/>
            <person name="Kocsube S."/>
            <person name="Kotiranta H."/>
            <person name="LaButti K.M."/>
            <person name="Lechner B.E."/>
            <person name="Liimatainen K."/>
            <person name="Lipzen A."/>
            <person name="Lukacs Z."/>
            <person name="Mihaltcheva S."/>
            <person name="Morgado L.N."/>
            <person name="Niskanen T."/>
            <person name="Noordeloos M.E."/>
            <person name="Ohm R.A."/>
            <person name="Ortiz-Santana B."/>
            <person name="Ovrebo C."/>
            <person name="Racz N."/>
            <person name="Riley R."/>
            <person name="Savchenko A."/>
            <person name="Shiryaev A."/>
            <person name="Soop K."/>
            <person name="Spirin V."/>
            <person name="Szebenyi C."/>
            <person name="Tomsovsky M."/>
            <person name="Tulloss R.E."/>
            <person name="Uehling J."/>
            <person name="Grigoriev I.V."/>
            <person name="Vagvolgyi C."/>
            <person name="Papp T."/>
            <person name="Martin F.M."/>
            <person name="Miettinen O."/>
            <person name="Hibbett D.S."/>
            <person name="Nagy L.G."/>
        </authorList>
    </citation>
    <scope>NUCLEOTIDE SEQUENCE [LARGE SCALE GENOMIC DNA]</scope>
    <source>
        <strain evidence="2 3">HHB13444</strain>
    </source>
</reference>
<feature type="compositionally biased region" description="Basic residues" evidence="1">
    <location>
        <begin position="59"/>
        <end position="75"/>
    </location>
</feature>
<evidence type="ECO:0000313" key="3">
    <source>
        <dbReference type="Proteomes" id="UP000308197"/>
    </source>
</evidence>